<gene>
    <name evidence="1" type="ORF">HNP71_000623</name>
</gene>
<proteinExistence type="predicted"/>
<sequence length="36" mass="3821">MRKYSALVARPKRTKLAATMTLASTAAEICALVVSP</sequence>
<accession>A0A840VGR0</accession>
<name>A0A840VGR0_9PROT</name>
<evidence type="ECO:0000313" key="1">
    <source>
        <dbReference type="EMBL" id="MBB5372385.1"/>
    </source>
</evidence>
<keyword evidence="2" id="KW-1185">Reference proteome</keyword>
<dbReference type="Proteomes" id="UP000553706">
    <property type="component" value="Unassembled WGS sequence"/>
</dbReference>
<reference evidence="1 2" key="1">
    <citation type="submission" date="2020-08" db="EMBL/GenBank/DDBJ databases">
        <title>Genomic Encyclopedia of Type Strains, Phase IV (KMG-IV): sequencing the most valuable type-strain genomes for metagenomic binning, comparative biology and taxonomic classification.</title>
        <authorList>
            <person name="Goeker M."/>
        </authorList>
    </citation>
    <scope>NUCLEOTIDE SEQUENCE [LARGE SCALE GENOMIC DNA]</scope>
    <source>
        <strain evidence="1 2">DSM 27026</strain>
    </source>
</reference>
<dbReference type="AlphaFoldDB" id="A0A840VGR0"/>
<protein>
    <submittedName>
        <fullName evidence="1">Uncharacterized protein</fullName>
    </submittedName>
</protein>
<dbReference type="EMBL" id="JACHFJ010000002">
    <property type="protein sequence ID" value="MBB5372385.1"/>
    <property type="molecule type" value="Genomic_DNA"/>
</dbReference>
<evidence type="ECO:0000313" key="2">
    <source>
        <dbReference type="Proteomes" id="UP000553706"/>
    </source>
</evidence>
<organism evidence="1 2">
    <name type="scientific">Acidocella aromatica</name>
    <dbReference type="NCBI Taxonomy" id="1303579"/>
    <lineage>
        <taxon>Bacteria</taxon>
        <taxon>Pseudomonadati</taxon>
        <taxon>Pseudomonadota</taxon>
        <taxon>Alphaproteobacteria</taxon>
        <taxon>Acetobacterales</taxon>
        <taxon>Acidocellaceae</taxon>
        <taxon>Acidocella</taxon>
    </lineage>
</organism>
<comment type="caution">
    <text evidence="1">The sequence shown here is derived from an EMBL/GenBank/DDBJ whole genome shotgun (WGS) entry which is preliminary data.</text>
</comment>